<protein>
    <submittedName>
        <fullName evidence="1">Uncharacterized protein</fullName>
    </submittedName>
</protein>
<sequence>MKTDRISKLYDGLNSEELAVLRFNSYIDASELEEKRIIDAIPRFTFEKPITDPAYWRHLTAISAFAAAWGISYWKLMAGRYIANTTLLFDGVSDEQFNEAFSNIGVAESRLLALENVLVILCDKYGIKADTVRIAAGGVPTSSLDPKEIFMLDIKPDLEYQEEMQSAFEQLLSE</sequence>
<reference evidence="1" key="1">
    <citation type="journal article" date="2022" name="Front. Microbiol.">
        <title>New perspectives on an old grouping: The genomic and phenotypic variability of Oxalobacter formigenes and the implications for calcium oxalate stone prevention.</title>
        <authorList>
            <person name="Chmiel J.A."/>
            <person name="Carr C."/>
            <person name="Stuivenberg G.A."/>
            <person name="Venema R."/>
            <person name="Chanyi R.M."/>
            <person name="Al K.F."/>
            <person name="Giguere D."/>
            <person name="Say H."/>
            <person name="Akouris P.P."/>
            <person name="Dominguez Romero S.A."/>
            <person name="Kwong A."/>
            <person name="Tai V."/>
            <person name="Koval S.F."/>
            <person name="Razvi H."/>
            <person name="Bjazevic J."/>
            <person name="Burton J.P."/>
        </authorList>
    </citation>
    <scope>NUCLEOTIDE SEQUENCE</scope>
    <source>
        <strain evidence="1">WoOx3</strain>
    </source>
</reference>
<keyword evidence="2" id="KW-1185">Reference proteome</keyword>
<organism evidence="1 2">
    <name type="scientific">Oxalobacter vibrioformis</name>
    <dbReference type="NCBI Taxonomy" id="933080"/>
    <lineage>
        <taxon>Bacteria</taxon>
        <taxon>Pseudomonadati</taxon>
        <taxon>Pseudomonadota</taxon>
        <taxon>Betaproteobacteria</taxon>
        <taxon>Burkholderiales</taxon>
        <taxon>Oxalobacteraceae</taxon>
        <taxon>Oxalobacter</taxon>
    </lineage>
</organism>
<dbReference type="EMBL" id="CP098242">
    <property type="protein sequence ID" value="WAW09757.1"/>
    <property type="molecule type" value="Genomic_DNA"/>
</dbReference>
<evidence type="ECO:0000313" key="1">
    <source>
        <dbReference type="EMBL" id="WAW09757.1"/>
    </source>
</evidence>
<evidence type="ECO:0000313" key="2">
    <source>
        <dbReference type="Proteomes" id="UP001156215"/>
    </source>
</evidence>
<gene>
    <name evidence="1" type="ORF">NB640_11090</name>
</gene>
<dbReference type="KEGG" id="ovb:NB640_11090"/>
<name>A0A9E9LYD9_9BURK</name>
<dbReference type="RefSeq" id="WP_269308761.1">
    <property type="nucleotide sequence ID" value="NZ_CP098242.1"/>
</dbReference>
<dbReference type="Proteomes" id="UP001156215">
    <property type="component" value="Chromosome"/>
</dbReference>
<dbReference type="AlphaFoldDB" id="A0A9E9LYD9"/>
<proteinExistence type="predicted"/>
<accession>A0A9E9LYD9</accession>